<protein>
    <submittedName>
        <fullName evidence="4">Trigger_C domain-containing protein</fullName>
    </submittedName>
</protein>
<dbReference type="InterPro" id="IPR055264">
    <property type="entry name" value="BOD1/SHG1_dom"/>
</dbReference>
<keyword evidence="3" id="KW-1185">Reference proteome</keyword>
<sequence length="160" mass="18763">MRPQPLHSHTGPPYRHSREETHTVIHQPPSFSCWEVSQSINMSNAFVDEKSIVAQVDKELKKCGTFDKIRKQVTEHINASPLVERLETEMLAKVNELMESSSNMSKEEIQRKMRDYIGNNFKMRNDINRQTRIELEKDWVKETLVPEIEEKVNKQLEDSV</sequence>
<dbReference type="Proteomes" id="UP000095282">
    <property type="component" value="Unplaced"/>
</dbReference>
<proteinExistence type="predicted"/>
<feature type="domain" description="BOD1/SHG1" evidence="2">
    <location>
        <begin position="58"/>
        <end position="153"/>
    </location>
</feature>
<evidence type="ECO:0000259" key="2">
    <source>
        <dbReference type="Pfam" id="PF05205"/>
    </source>
</evidence>
<organism evidence="3 4">
    <name type="scientific">Caenorhabditis tropicalis</name>
    <dbReference type="NCBI Taxonomy" id="1561998"/>
    <lineage>
        <taxon>Eukaryota</taxon>
        <taxon>Metazoa</taxon>
        <taxon>Ecdysozoa</taxon>
        <taxon>Nematoda</taxon>
        <taxon>Chromadorea</taxon>
        <taxon>Rhabditida</taxon>
        <taxon>Rhabditina</taxon>
        <taxon>Rhabditomorpha</taxon>
        <taxon>Rhabditoidea</taxon>
        <taxon>Rhabditidae</taxon>
        <taxon>Peloderinae</taxon>
        <taxon>Caenorhabditis</taxon>
    </lineage>
</organism>
<accession>A0A1I7T531</accession>
<evidence type="ECO:0000313" key="4">
    <source>
        <dbReference type="WBParaSite" id="Csp11.Scaffold507.g2478.t1"/>
    </source>
</evidence>
<dbReference type="WBParaSite" id="Csp11.Scaffold507.g2478.t1">
    <property type="protein sequence ID" value="Csp11.Scaffold507.g2478.t1"/>
    <property type="gene ID" value="Csp11.Scaffold507.g2478"/>
</dbReference>
<evidence type="ECO:0000256" key="1">
    <source>
        <dbReference type="SAM" id="MobiDB-lite"/>
    </source>
</evidence>
<dbReference type="eggNOG" id="ENOG502TID5">
    <property type="taxonomic scope" value="Eukaryota"/>
</dbReference>
<reference evidence="4" key="1">
    <citation type="submission" date="2016-11" db="UniProtKB">
        <authorList>
            <consortium name="WormBaseParasite"/>
        </authorList>
    </citation>
    <scope>IDENTIFICATION</scope>
</reference>
<dbReference type="AlphaFoldDB" id="A0A1I7T531"/>
<name>A0A1I7T531_9PELO</name>
<evidence type="ECO:0000313" key="3">
    <source>
        <dbReference type="Proteomes" id="UP000095282"/>
    </source>
</evidence>
<dbReference type="Pfam" id="PF05205">
    <property type="entry name" value="COMPASS-Shg1"/>
    <property type="match status" value="1"/>
</dbReference>
<feature type="region of interest" description="Disordered" evidence="1">
    <location>
        <begin position="1"/>
        <end position="22"/>
    </location>
</feature>